<reference evidence="1" key="1">
    <citation type="submission" date="2023-01" db="EMBL/GenBank/DDBJ databases">
        <authorList>
            <person name="Van Ghelder C."/>
            <person name="Rancurel C."/>
        </authorList>
    </citation>
    <scope>NUCLEOTIDE SEQUENCE</scope>
    <source>
        <strain evidence="1">CNCM I-4278</strain>
    </source>
</reference>
<name>A0A9W4XYX1_9PLEO</name>
<sequence length="90" mass="10021">MCLHNGFALLRHVTEGNPKSHSRRCSLLNAMTTSVTMETDRYYSDSMSHNSRHTFDSPSRLFPARILVVFISTLSSSPSPPKALLPLKSS</sequence>
<dbReference type="EMBL" id="CAOQHR010000011">
    <property type="protein sequence ID" value="CAI6340732.1"/>
    <property type="molecule type" value="Genomic_DNA"/>
</dbReference>
<dbReference type="Proteomes" id="UP001152607">
    <property type="component" value="Unassembled WGS sequence"/>
</dbReference>
<protein>
    <submittedName>
        <fullName evidence="1">Uncharacterized protein</fullName>
    </submittedName>
</protein>
<gene>
    <name evidence="1" type="ORF">PDIGIT_LOCUS13916</name>
</gene>
<comment type="caution">
    <text evidence="1">The sequence shown here is derived from an EMBL/GenBank/DDBJ whole genome shotgun (WGS) entry which is preliminary data.</text>
</comment>
<evidence type="ECO:0000313" key="1">
    <source>
        <dbReference type="EMBL" id="CAI6340732.1"/>
    </source>
</evidence>
<dbReference type="AlphaFoldDB" id="A0A9W4XYX1"/>
<proteinExistence type="predicted"/>
<evidence type="ECO:0000313" key="2">
    <source>
        <dbReference type="Proteomes" id="UP001152607"/>
    </source>
</evidence>
<accession>A0A9W4XYX1</accession>
<organism evidence="1 2">
    <name type="scientific">Periconia digitata</name>
    <dbReference type="NCBI Taxonomy" id="1303443"/>
    <lineage>
        <taxon>Eukaryota</taxon>
        <taxon>Fungi</taxon>
        <taxon>Dikarya</taxon>
        <taxon>Ascomycota</taxon>
        <taxon>Pezizomycotina</taxon>
        <taxon>Dothideomycetes</taxon>
        <taxon>Pleosporomycetidae</taxon>
        <taxon>Pleosporales</taxon>
        <taxon>Massarineae</taxon>
        <taxon>Periconiaceae</taxon>
        <taxon>Periconia</taxon>
    </lineage>
</organism>
<keyword evidence="2" id="KW-1185">Reference proteome</keyword>